<dbReference type="GO" id="GO:0005886">
    <property type="term" value="C:plasma membrane"/>
    <property type="evidence" value="ECO:0007669"/>
    <property type="project" value="TreeGrafter"/>
</dbReference>
<evidence type="ECO:0000313" key="9">
    <source>
        <dbReference type="EMBL" id="KAK5966930.1"/>
    </source>
</evidence>
<dbReference type="FunFam" id="1.20.1640.10:FF:000031">
    <property type="entry name" value="PaTChed family"/>
    <property type="match status" value="1"/>
</dbReference>
<dbReference type="GO" id="GO:0018996">
    <property type="term" value="P:molting cycle, collagen and cuticulin-based cuticle"/>
    <property type="evidence" value="ECO:0007669"/>
    <property type="project" value="UniProtKB-ARBA"/>
</dbReference>
<comment type="caution">
    <text evidence="9">The sequence shown here is derived from an EMBL/GenBank/DDBJ whole genome shotgun (WGS) entry which is preliminary data.</text>
</comment>
<evidence type="ECO:0000256" key="5">
    <source>
        <dbReference type="ARBA" id="ARBA00023136"/>
    </source>
</evidence>
<keyword evidence="3 7" id="KW-0812">Transmembrane</keyword>
<dbReference type="InterPro" id="IPR000731">
    <property type="entry name" value="SSD"/>
</dbReference>
<dbReference type="PANTHER" id="PTHR46022">
    <property type="entry name" value="PROTEIN PATCHED"/>
    <property type="match status" value="1"/>
</dbReference>
<keyword evidence="5 7" id="KW-0472">Membrane</keyword>
<evidence type="ECO:0000256" key="1">
    <source>
        <dbReference type="ARBA" id="ARBA00004141"/>
    </source>
</evidence>
<dbReference type="Pfam" id="PF12349">
    <property type="entry name" value="Sterol-sensing"/>
    <property type="match status" value="1"/>
</dbReference>
<feature type="transmembrane region" description="Helical" evidence="7">
    <location>
        <begin position="38"/>
        <end position="56"/>
    </location>
</feature>
<dbReference type="EMBL" id="WIXE01022976">
    <property type="protein sequence ID" value="KAK5966930.1"/>
    <property type="molecule type" value="Genomic_DNA"/>
</dbReference>
<name>A0AAN8EU69_TRICO</name>
<comment type="similarity">
    <text evidence="2">Belongs to the patched family.</text>
</comment>
<evidence type="ECO:0000256" key="4">
    <source>
        <dbReference type="ARBA" id="ARBA00022989"/>
    </source>
</evidence>
<evidence type="ECO:0000256" key="7">
    <source>
        <dbReference type="SAM" id="Phobius"/>
    </source>
</evidence>
<dbReference type="GO" id="GO:0008158">
    <property type="term" value="F:hedgehog receptor activity"/>
    <property type="evidence" value="ECO:0007669"/>
    <property type="project" value="TreeGrafter"/>
</dbReference>
<feature type="domain" description="SSD" evidence="8">
    <location>
        <begin position="39"/>
        <end position="200"/>
    </location>
</feature>
<evidence type="ECO:0000256" key="6">
    <source>
        <dbReference type="ARBA" id="ARBA00023180"/>
    </source>
</evidence>
<dbReference type="GO" id="GO:0045879">
    <property type="term" value="P:negative regulation of smoothened signaling pathway"/>
    <property type="evidence" value="ECO:0007669"/>
    <property type="project" value="TreeGrafter"/>
</dbReference>
<keyword evidence="4 7" id="KW-1133">Transmembrane helix</keyword>
<dbReference type="AlphaFoldDB" id="A0AAN8EU69"/>
<dbReference type="Gene3D" id="1.20.1640.10">
    <property type="entry name" value="Multidrug efflux transporter AcrB transmembrane domain"/>
    <property type="match status" value="1"/>
</dbReference>
<feature type="transmembrane region" description="Helical" evidence="7">
    <location>
        <begin position="68"/>
        <end position="87"/>
    </location>
</feature>
<dbReference type="Proteomes" id="UP001331761">
    <property type="component" value="Unassembled WGS sequence"/>
</dbReference>
<dbReference type="InterPro" id="IPR053958">
    <property type="entry name" value="HMGCR/SNAP/NPC1-like_SSD"/>
</dbReference>
<feature type="transmembrane region" description="Helical" evidence="7">
    <location>
        <begin position="148"/>
        <end position="167"/>
    </location>
</feature>
<gene>
    <name evidence="9" type="ORF">GCK32_016937</name>
</gene>
<organism evidence="9 10">
    <name type="scientific">Trichostrongylus colubriformis</name>
    <name type="common">Black scour worm</name>
    <dbReference type="NCBI Taxonomy" id="6319"/>
    <lineage>
        <taxon>Eukaryota</taxon>
        <taxon>Metazoa</taxon>
        <taxon>Ecdysozoa</taxon>
        <taxon>Nematoda</taxon>
        <taxon>Chromadorea</taxon>
        <taxon>Rhabditida</taxon>
        <taxon>Rhabditina</taxon>
        <taxon>Rhabditomorpha</taxon>
        <taxon>Strongyloidea</taxon>
        <taxon>Trichostrongylidae</taxon>
        <taxon>Trichostrongylus</taxon>
    </lineage>
</organism>
<protein>
    <submittedName>
        <fullName evidence="9">SSD domain-containing protein</fullName>
    </submittedName>
</protein>
<keyword evidence="6" id="KW-0325">Glycoprotein</keyword>
<proteinExistence type="inferred from homology"/>
<feature type="transmembrane region" description="Helical" evidence="7">
    <location>
        <begin position="179"/>
        <end position="200"/>
    </location>
</feature>
<sequence>MNSGMLLTEYTAFQSEDRVFHPLASTSIADMLEEFSQFNYTIIILGYVLMVIYAAFTQARIDGRWLAIRSNVALSFVGVILVTYASICGLGLSTAMGINFNAATTQIVPFLSLGLGIDDMFLLLHNYDEISHTMRKNEMGILLKETGMSVMVTSINNILAFCAGYVLPIPALRSFCSQTAVLLAFNLASLMFVFPAFIGLDLRRVRAGRRDLVYCGPPSDPNFEKVSEKSSTELSTNVSDFGNLHAKTVIIVKLLYFSIFI</sequence>
<comment type="subcellular location">
    <subcellularLocation>
        <location evidence="1">Membrane</location>
        <topology evidence="1">Multi-pass membrane protein</topology>
    </subcellularLocation>
</comment>
<reference evidence="9 10" key="1">
    <citation type="submission" date="2019-10" db="EMBL/GenBank/DDBJ databases">
        <title>Assembly and Annotation for the nematode Trichostrongylus colubriformis.</title>
        <authorList>
            <person name="Martin J."/>
        </authorList>
    </citation>
    <scope>NUCLEOTIDE SEQUENCE [LARGE SCALE GENOMIC DNA]</scope>
    <source>
        <strain evidence="9">G859</strain>
        <tissue evidence="9">Whole worm</tissue>
    </source>
</reference>
<evidence type="ECO:0000256" key="3">
    <source>
        <dbReference type="ARBA" id="ARBA00022692"/>
    </source>
</evidence>
<keyword evidence="10" id="KW-1185">Reference proteome</keyword>
<dbReference type="GO" id="GO:0005119">
    <property type="term" value="F:smoothened binding"/>
    <property type="evidence" value="ECO:0007669"/>
    <property type="project" value="TreeGrafter"/>
</dbReference>
<evidence type="ECO:0000259" key="8">
    <source>
        <dbReference type="PROSITE" id="PS50156"/>
    </source>
</evidence>
<evidence type="ECO:0000256" key="2">
    <source>
        <dbReference type="ARBA" id="ARBA00005585"/>
    </source>
</evidence>
<accession>A0AAN8EU69</accession>
<evidence type="ECO:0000313" key="10">
    <source>
        <dbReference type="Proteomes" id="UP001331761"/>
    </source>
</evidence>
<dbReference type="SUPFAM" id="SSF82866">
    <property type="entry name" value="Multidrug efflux transporter AcrB transmembrane domain"/>
    <property type="match status" value="1"/>
</dbReference>
<dbReference type="GO" id="GO:0097108">
    <property type="term" value="F:hedgehog family protein binding"/>
    <property type="evidence" value="ECO:0007669"/>
    <property type="project" value="TreeGrafter"/>
</dbReference>
<dbReference type="PROSITE" id="PS50156">
    <property type="entry name" value="SSD"/>
    <property type="match status" value="1"/>
</dbReference>
<feature type="transmembrane region" description="Helical" evidence="7">
    <location>
        <begin position="107"/>
        <end position="127"/>
    </location>
</feature>
<dbReference type="PANTHER" id="PTHR46022:SF6">
    <property type="entry name" value="PROTEIN PATCHED HOMOLOG 3"/>
    <property type="match status" value="1"/>
</dbReference>